<gene>
    <name evidence="13" type="primary">mif</name>
    <name evidence="13" type="ORF">g.13522</name>
</gene>
<accession>A0A1D1XJR1</accession>
<evidence type="ECO:0000256" key="11">
    <source>
        <dbReference type="ARBA" id="ARBA00041912"/>
    </source>
</evidence>
<dbReference type="GO" id="GO:0004167">
    <property type="term" value="F:dopachrome isomerase activity"/>
    <property type="evidence" value="ECO:0007669"/>
    <property type="project" value="UniProtKB-EC"/>
</dbReference>
<evidence type="ECO:0000313" key="13">
    <source>
        <dbReference type="EMBL" id="JAT42643.1"/>
    </source>
</evidence>
<dbReference type="InterPro" id="IPR014347">
    <property type="entry name" value="Tautomerase/MIF_sf"/>
</dbReference>
<evidence type="ECO:0000256" key="6">
    <source>
        <dbReference type="ARBA" id="ARBA00036735"/>
    </source>
</evidence>
<sequence length="113" mass="12901">MPYVEIKTNVQVQDHKQFIKELSSYSADALNKPMTYICVSLQDNLTMLFNDTDDPAYIANVTSIGLDTETIKKLSKEFSEFLEKELKVPNDRGYIFFHDPGRANVAWKGNTFG</sequence>
<organism evidence="13">
    <name type="scientific">Anthurium amnicola</name>
    <dbReference type="NCBI Taxonomy" id="1678845"/>
    <lineage>
        <taxon>Eukaryota</taxon>
        <taxon>Viridiplantae</taxon>
        <taxon>Streptophyta</taxon>
        <taxon>Embryophyta</taxon>
        <taxon>Tracheophyta</taxon>
        <taxon>Spermatophyta</taxon>
        <taxon>Magnoliopsida</taxon>
        <taxon>Liliopsida</taxon>
        <taxon>Araceae</taxon>
        <taxon>Pothoideae</taxon>
        <taxon>Potheae</taxon>
        <taxon>Anthurium</taxon>
    </lineage>
</organism>
<keyword evidence="5" id="KW-0413">Isomerase</keyword>
<evidence type="ECO:0000256" key="4">
    <source>
        <dbReference type="ARBA" id="ARBA00022525"/>
    </source>
</evidence>
<proteinExistence type="inferred from homology"/>
<evidence type="ECO:0000256" key="8">
    <source>
        <dbReference type="ARBA" id="ARBA00038932"/>
    </source>
</evidence>
<evidence type="ECO:0000256" key="9">
    <source>
        <dbReference type="ARBA" id="ARBA00039086"/>
    </source>
</evidence>
<evidence type="ECO:0000256" key="3">
    <source>
        <dbReference type="ARBA" id="ARBA00022514"/>
    </source>
</evidence>
<comment type="catalytic activity">
    <reaction evidence="6">
        <text>3-phenylpyruvate = enol-phenylpyruvate</text>
        <dbReference type="Rhea" id="RHEA:17097"/>
        <dbReference type="ChEBI" id="CHEBI:16815"/>
        <dbReference type="ChEBI" id="CHEBI:18005"/>
        <dbReference type="EC" id="5.3.2.1"/>
    </reaction>
</comment>
<dbReference type="Gene3D" id="3.30.429.10">
    <property type="entry name" value="Macrophage Migration Inhibitory Factor"/>
    <property type="match status" value="1"/>
</dbReference>
<keyword evidence="4" id="KW-0964">Secreted</keyword>
<dbReference type="PANTHER" id="PTHR11954">
    <property type="entry name" value="D-DOPACHROME DECARBOXYLASE"/>
    <property type="match status" value="1"/>
</dbReference>
<dbReference type="SUPFAM" id="SSF55331">
    <property type="entry name" value="Tautomerase/MIF"/>
    <property type="match status" value="1"/>
</dbReference>
<evidence type="ECO:0000256" key="12">
    <source>
        <dbReference type="ARBA" id="ARBA00042730"/>
    </source>
</evidence>
<dbReference type="PANTHER" id="PTHR11954:SF6">
    <property type="entry name" value="MACROPHAGE MIGRATION INHIBITORY FACTOR"/>
    <property type="match status" value="1"/>
</dbReference>
<evidence type="ECO:0000256" key="10">
    <source>
        <dbReference type="ARBA" id="ARBA00041631"/>
    </source>
</evidence>
<dbReference type="InterPro" id="IPR001398">
    <property type="entry name" value="Macrophage_inhib_fac"/>
</dbReference>
<dbReference type="Pfam" id="PF01187">
    <property type="entry name" value="MIF"/>
    <property type="match status" value="1"/>
</dbReference>
<dbReference type="EMBL" id="GDJX01025293">
    <property type="protein sequence ID" value="JAT42643.1"/>
    <property type="molecule type" value="Transcribed_RNA"/>
</dbReference>
<evidence type="ECO:0000256" key="2">
    <source>
        <dbReference type="ARBA" id="ARBA00005851"/>
    </source>
</evidence>
<comment type="similarity">
    <text evidence="2">Belongs to the MIF family.</text>
</comment>
<dbReference type="EC" id="5.3.2.1" evidence="9"/>
<dbReference type="EC" id="5.3.3.12" evidence="8"/>
<comment type="catalytic activity">
    <reaction evidence="7">
        <text>L-dopachrome = 5,6-dihydroxyindole-2-carboxylate</text>
        <dbReference type="Rhea" id="RHEA:13041"/>
        <dbReference type="ChEBI" id="CHEBI:16875"/>
        <dbReference type="ChEBI" id="CHEBI:57509"/>
        <dbReference type="EC" id="5.3.3.12"/>
    </reaction>
</comment>
<protein>
    <recommendedName>
        <fullName evidence="12">L-dopachrome isomerase</fullName>
        <ecNumber evidence="9">5.3.2.1</ecNumber>
        <ecNumber evidence="8">5.3.3.12</ecNumber>
    </recommendedName>
    <alternativeName>
        <fullName evidence="10">L-dopachrome tautomerase</fullName>
    </alternativeName>
    <alternativeName>
        <fullName evidence="11">Phenylpyruvate tautomerase</fullName>
    </alternativeName>
</protein>
<reference evidence="13" key="1">
    <citation type="submission" date="2015-07" db="EMBL/GenBank/DDBJ databases">
        <title>Transcriptome Assembly of Anthurium amnicola.</title>
        <authorList>
            <person name="Suzuki J."/>
        </authorList>
    </citation>
    <scope>NUCLEOTIDE SEQUENCE</scope>
</reference>
<evidence type="ECO:0000256" key="1">
    <source>
        <dbReference type="ARBA" id="ARBA00004613"/>
    </source>
</evidence>
<evidence type="ECO:0000256" key="5">
    <source>
        <dbReference type="ARBA" id="ARBA00023235"/>
    </source>
</evidence>
<comment type="subcellular location">
    <subcellularLocation>
        <location evidence="1">Secreted</location>
    </subcellularLocation>
</comment>
<name>A0A1D1XJR1_9ARAE</name>
<dbReference type="GO" id="GO:0050178">
    <property type="term" value="F:phenylpyruvate tautomerase activity"/>
    <property type="evidence" value="ECO:0007669"/>
    <property type="project" value="UniProtKB-EC"/>
</dbReference>
<dbReference type="GO" id="GO:0005615">
    <property type="term" value="C:extracellular space"/>
    <property type="evidence" value="ECO:0007669"/>
    <property type="project" value="UniProtKB-KW"/>
</dbReference>
<evidence type="ECO:0000256" key="7">
    <source>
        <dbReference type="ARBA" id="ARBA00036823"/>
    </source>
</evidence>
<dbReference type="AlphaFoldDB" id="A0A1D1XJR1"/>
<dbReference type="GO" id="GO:0005125">
    <property type="term" value="F:cytokine activity"/>
    <property type="evidence" value="ECO:0007669"/>
    <property type="project" value="UniProtKB-KW"/>
</dbReference>
<keyword evidence="3" id="KW-0202">Cytokine</keyword>